<dbReference type="InterPro" id="IPR009081">
    <property type="entry name" value="PP-bd_ACP"/>
</dbReference>
<reference evidence="2 3" key="1">
    <citation type="journal article" date="2024" name="IMA Fungus">
        <title>Apiospora arundinis, a panoply of carbohydrate-active enzymes and secondary metabolites.</title>
        <authorList>
            <person name="Sorensen T."/>
            <person name="Petersen C."/>
            <person name="Muurmann A.T."/>
            <person name="Christiansen J.V."/>
            <person name="Brundto M.L."/>
            <person name="Overgaard C.K."/>
            <person name="Boysen A.T."/>
            <person name="Wollenberg R.D."/>
            <person name="Larsen T.O."/>
            <person name="Sorensen J.L."/>
            <person name="Nielsen K.L."/>
            <person name="Sondergaard T.E."/>
        </authorList>
    </citation>
    <scope>NUCLEOTIDE SEQUENCE [LARGE SCALE GENOMIC DNA]</scope>
    <source>
        <strain evidence="2 3">AAU 773</strain>
    </source>
</reference>
<feature type="domain" description="Carrier" evidence="1">
    <location>
        <begin position="588"/>
        <end position="667"/>
    </location>
</feature>
<accession>A0ABR2IHN8</accession>
<gene>
    <name evidence="2" type="ORF">PGQ11_009331</name>
</gene>
<comment type="caution">
    <text evidence="2">The sequence shown here is derived from an EMBL/GenBank/DDBJ whole genome shotgun (WGS) entry which is preliminary data.</text>
</comment>
<dbReference type="SUPFAM" id="SSF47336">
    <property type="entry name" value="ACP-like"/>
    <property type="match status" value="1"/>
</dbReference>
<dbReference type="Gene3D" id="3.40.50.1820">
    <property type="entry name" value="alpha/beta hydrolase"/>
    <property type="match status" value="1"/>
</dbReference>
<dbReference type="PANTHER" id="PTHR24096:SF267">
    <property type="entry name" value="MALONATE--COA LIGASE ACSF3, MITOCHONDRIAL"/>
    <property type="match status" value="1"/>
</dbReference>
<evidence type="ECO:0000313" key="2">
    <source>
        <dbReference type="EMBL" id="KAK8863096.1"/>
    </source>
</evidence>
<dbReference type="InterPro" id="IPR000873">
    <property type="entry name" value="AMP-dep_synth/lig_dom"/>
</dbReference>
<keyword evidence="3" id="KW-1185">Reference proteome</keyword>
<dbReference type="PANTHER" id="PTHR24096">
    <property type="entry name" value="LONG-CHAIN-FATTY-ACID--COA LIGASE"/>
    <property type="match status" value="1"/>
</dbReference>
<dbReference type="InterPro" id="IPR001031">
    <property type="entry name" value="Thioesterase"/>
</dbReference>
<dbReference type="PROSITE" id="PS00455">
    <property type="entry name" value="AMP_BINDING"/>
    <property type="match status" value="1"/>
</dbReference>
<dbReference type="PROSITE" id="PS50075">
    <property type="entry name" value="CARRIER"/>
    <property type="match status" value="1"/>
</dbReference>
<dbReference type="InterPro" id="IPR042099">
    <property type="entry name" value="ANL_N_sf"/>
</dbReference>
<evidence type="ECO:0000313" key="3">
    <source>
        <dbReference type="Proteomes" id="UP001390339"/>
    </source>
</evidence>
<organism evidence="2 3">
    <name type="scientific">Apiospora arundinis</name>
    <dbReference type="NCBI Taxonomy" id="335852"/>
    <lineage>
        <taxon>Eukaryota</taxon>
        <taxon>Fungi</taxon>
        <taxon>Dikarya</taxon>
        <taxon>Ascomycota</taxon>
        <taxon>Pezizomycotina</taxon>
        <taxon>Sordariomycetes</taxon>
        <taxon>Xylariomycetidae</taxon>
        <taxon>Amphisphaeriales</taxon>
        <taxon>Apiosporaceae</taxon>
        <taxon>Apiospora</taxon>
    </lineage>
</organism>
<dbReference type="Gene3D" id="1.10.1200.10">
    <property type="entry name" value="ACP-like"/>
    <property type="match status" value="1"/>
</dbReference>
<dbReference type="EMBL" id="JAPCWZ010000005">
    <property type="protein sequence ID" value="KAK8863096.1"/>
    <property type="molecule type" value="Genomic_DNA"/>
</dbReference>
<dbReference type="InterPro" id="IPR020845">
    <property type="entry name" value="AMP-binding_CS"/>
</dbReference>
<dbReference type="Gene3D" id="3.30.300.30">
    <property type="match status" value="1"/>
</dbReference>
<protein>
    <submittedName>
        <fullName evidence="2">Secondary metabolism biosynthetic enzyme</fullName>
    </submittedName>
</protein>
<dbReference type="Pfam" id="PF00501">
    <property type="entry name" value="AMP-binding"/>
    <property type="match status" value="1"/>
</dbReference>
<dbReference type="SUPFAM" id="SSF53474">
    <property type="entry name" value="alpha/beta-Hydrolases"/>
    <property type="match status" value="1"/>
</dbReference>
<dbReference type="Gene3D" id="3.40.50.12780">
    <property type="entry name" value="N-terminal domain of ligase-like"/>
    <property type="match status" value="1"/>
</dbReference>
<dbReference type="Proteomes" id="UP001390339">
    <property type="component" value="Unassembled WGS sequence"/>
</dbReference>
<dbReference type="InterPro" id="IPR045851">
    <property type="entry name" value="AMP-bd_C_sf"/>
</dbReference>
<proteinExistence type="predicted"/>
<dbReference type="InterPro" id="IPR036736">
    <property type="entry name" value="ACP-like_sf"/>
</dbReference>
<dbReference type="Pfam" id="PF00975">
    <property type="entry name" value="Thioesterase"/>
    <property type="match status" value="1"/>
</dbReference>
<evidence type="ECO:0000259" key="1">
    <source>
        <dbReference type="PROSITE" id="PS50075"/>
    </source>
</evidence>
<dbReference type="Pfam" id="PF00550">
    <property type="entry name" value="PP-binding"/>
    <property type="match status" value="1"/>
</dbReference>
<dbReference type="InterPro" id="IPR029058">
    <property type="entry name" value="AB_hydrolase_fold"/>
</dbReference>
<sequence length="956" mass="105375">MHTWECLQDVLEQRAKSDRPGRLLVYPLGNTHCPVEMTYTSLFEEAKRLSRSVRSRMKLEPGHPVLLHFDDHLDIILWFWAILLAGGIPVLSPPFSNVEEDRRKHIESLSTLLESPFCFTRSKFLDSFGASHHMHLHPIEDLLQNVKGNNCDHNEDNETLTQCHDRATCSFNHKTAKESGGGDLAMLMLTSGSTGNAKAVQFTHEQILAAVSGKAGIRQVPLDRPFLNWVGLDHVAGLIETHLQALWLGIDQVHVSAADVVPSPAIFLDLLSRHRVSRTFAPNFFLARLASVAASTLDIDVPSWDLSSLTCVTSGGEANDLQTCMAASALLEKHGAGPNVITPGFGMTETCAGAIFNLDCPGYEINEQYVVASLGKCMDGIEMRITTISGAVAQPKEAGELEVRGPVVTSGYYRNRVATDQAFTPDGWFRTGDRGMVDSSGNLNLVGRAKDVININGVKMASADIQSTIEQALSAHVERLVVFPSTASHTEQVAIGYVPKRFPLKDEEVVEIARLATKACLVATSTSPLIFALQKHSLPLLPTSTLGKISRLRMARLFADGWFAQDVDLHIHVMSRAARAADLGRKDEPMSEAEARLMEDVARTLDTTPESLGIHIDTCIFDIGFTSMHVIKLKYYIEKRLGTNVSVFQIMKNPTIRSLVADLGIWVRESKARSLYDPIVVFQERGSKPPLWLFHPGVGEVLVFVGLAQRLAQDDRPVYALRAAGFEANQPPFSSIEQAVELYTTAIRKTQPTGPYALAGYSYGTMLAFETAKQLTAGGQEVRFLGSFNLPPHIKSRISQLSWNVCLLHLAHFLGLVTEDVSDTFEVDPAFRALPRTEAMEKALELFAPHRMEELGLNSPALARWVDVAYGLQSIAMGYDPSGEVHSIDVFHAIPLRAAASSREVWLKEHLSRWSDFVREKPRFHAVGGAHYTMIGPEHVGTFAETLTKALKERGI</sequence>
<dbReference type="SUPFAM" id="SSF56801">
    <property type="entry name" value="Acetyl-CoA synthetase-like"/>
    <property type="match status" value="1"/>
</dbReference>
<name>A0ABR2IHN8_9PEZI</name>